<evidence type="ECO:0000256" key="1">
    <source>
        <dbReference type="SAM" id="Phobius"/>
    </source>
</evidence>
<gene>
    <name evidence="2" type="ORF">LEA_00896</name>
</gene>
<keyword evidence="1" id="KW-0472">Membrane</keyword>
<evidence type="ECO:0000313" key="2">
    <source>
        <dbReference type="EMBL" id="EKC80905.1"/>
    </source>
</evidence>
<organism evidence="2">
    <name type="scientific">human gut metagenome</name>
    <dbReference type="NCBI Taxonomy" id="408170"/>
    <lineage>
        <taxon>unclassified sequences</taxon>
        <taxon>metagenomes</taxon>
        <taxon>organismal metagenomes</taxon>
    </lineage>
</organism>
<dbReference type="EMBL" id="AJWY01000629">
    <property type="protein sequence ID" value="EKC80905.1"/>
    <property type="molecule type" value="Genomic_DNA"/>
</dbReference>
<name>K1URK8_9ZZZZ</name>
<keyword evidence="1" id="KW-0812">Transmembrane</keyword>
<dbReference type="AlphaFoldDB" id="K1URK8"/>
<reference evidence="2" key="1">
    <citation type="journal article" date="2013" name="Environ. Microbiol.">
        <title>Microbiota from the distal guts of lean and obese adolescents exhibit partial functional redundancy besides clear differences in community structure.</title>
        <authorList>
            <person name="Ferrer M."/>
            <person name="Ruiz A."/>
            <person name="Lanza F."/>
            <person name="Haange S.B."/>
            <person name="Oberbach A."/>
            <person name="Till H."/>
            <person name="Bargiela R."/>
            <person name="Campoy C."/>
            <person name="Segura M.T."/>
            <person name="Richter M."/>
            <person name="von Bergen M."/>
            <person name="Seifert J."/>
            <person name="Suarez A."/>
        </authorList>
    </citation>
    <scope>NUCLEOTIDE SEQUENCE</scope>
</reference>
<accession>K1URK8</accession>
<keyword evidence="1" id="KW-1133">Transmembrane helix</keyword>
<proteinExistence type="predicted"/>
<feature type="non-terminal residue" evidence="2">
    <location>
        <position position="1"/>
    </location>
</feature>
<protein>
    <submittedName>
        <fullName evidence="2">Uncharacterized protein</fullName>
    </submittedName>
</protein>
<comment type="caution">
    <text evidence="2">The sequence shown here is derived from an EMBL/GenBank/DDBJ whole genome shotgun (WGS) entry which is preliminary data.</text>
</comment>
<sequence>LISLALAEGIALWGFIVAFLILTHVA</sequence>
<feature type="transmembrane region" description="Helical" evidence="1">
    <location>
        <begin position="6"/>
        <end position="25"/>
    </location>
</feature>